<name>A0A401TJQ3_CHIPU</name>
<organism evidence="2 3">
    <name type="scientific">Chiloscyllium punctatum</name>
    <name type="common">Brownbanded bambooshark</name>
    <name type="synonym">Hemiscyllium punctatum</name>
    <dbReference type="NCBI Taxonomy" id="137246"/>
    <lineage>
        <taxon>Eukaryota</taxon>
        <taxon>Metazoa</taxon>
        <taxon>Chordata</taxon>
        <taxon>Craniata</taxon>
        <taxon>Vertebrata</taxon>
        <taxon>Chondrichthyes</taxon>
        <taxon>Elasmobranchii</taxon>
        <taxon>Galeomorphii</taxon>
        <taxon>Galeoidea</taxon>
        <taxon>Orectolobiformes</taxon>
        <taxon>Hemiscylliidae</taxon>
        <taxon>Chiloscyllium</taxon>
    </lineage>
</organism>
<evidence type="ECO:0000313" key="2">
    <source>
        <dbReference type="EMBL" id="GCC42879.1"/>
    </source>
</evidence>
<dbReference type="Proteomes" id="UP000287033">
    <property type="component" value="Unassembled WGS sequence"/>
</dbReference>
<evidence type="ECO:0000313" key="3">
    <source>
        <dbReference type="Proteomes" id="UP000287033"/>
    </source>
</evidence>
<evidence type="ECO:0000256" key="1">
    <source>
        <dbReference type="SAM" id="MobiDB-lite"/>
    </source>
</evidence>
<dbReference type="EMBL" id="BEZZ01098984">
    <property type="protein sequence ID" value="GCC42879.1"/>
    <property type="molecule type" value="Genomic_DNA"/>
</dbReference>
<feature type="non-terminal residue" evidence="2">
    <location>
        <position position="48"/>
    </location>
</feature>
<reference evidence="2 3" key="1">
    <citation type="journal article" date="2018" name="Nat. Ecol. Evol.">
        <title>Shark genomes provide insights into elasmobranch evolution and the origin of vertebrates.</title>
        <authorList>
            <person name="Hara Y"/>
            <person name="Yamaguchi K"/>
            <person name="Onimaru K"/>
            <person name="Kadota M"/>
            <person name="Koyanagi M"/>
            <person name="Keeley SD"/>
            <person name="Tatsumi K"/>
            <person name="Tanaka K"/>
            <person name="Motone F"/>
            <person name="Kageyama Y"/>
            <person name="Nozu R"/>
            <person name="Adachi N"/>
            <person name="Nishimura O"/>
            <person name="Nakagawa R"/>
            <person name="Tanegashima C"/>
            <person name="Kiyatake I"/>
            <person name="Matsumoto R"/>
            <person name="Murakumo K"/>
            <person name="Nishida K"/>
            <person name="Terakita A"/>
            <person name="Kuratani S"/>
            <person name="Sato K"/>
            <person name="Hyodo S Kuraku.S."/>
        </authorList>
    </citation>
    <scope>NUCLEOTIDE SEQUENCE [LARGE SCALE GENOMIC DNA]</scope>
</reference>
<keyword evidence="3" id="KW-1185">Reference proteome</keyword>
<feature type="region of interest" description="Disordered" evidence="1">
    <location>
        <begin position="1"/>
        <end position="48"/>
    </location>
</feature>
<accession>A0A401TJQ3</accession>
<proteinExistence type="predicted"/>
<comment type="caution">
    <text evidence="2">The sequence shown here is derived from an EMBL/GenBank/DDBJ whole genome shotgun (WGS) entry which is preliminary data.</text>
</comment>
<dbReference type="AlphaFoldDB" id="A0A401TJQ3"/>
<feature type="compositionally biased region" description="Basic and acidic residues" evidence="1">
    <location>
        <begin position="1"/>
        <end position="20"/>
    </location>
</feature>
<gene>
    <name evidence="2" type="ORF">chiPu_0027254</name>
</gene>
<sequence>MERAGCREARLQEKAKREEPALPGTGSQTSERTAEESVRHVIGASPSV</sequence>
<protein>
    <submittedName>
        <fullName evidence="2">Uncharacterized protein</fullName>
    </submittedName>
</protein>